<sequence>MFRKVNMVAVEARIAVTVASLYKRRFSWELVAENDLQETVNFSNVFAKINKRDERALKYLKDSMRNRREEGALKYLKDIKWNRVEEPKIFTLELLFVQNSYFKTLSSPRHMYHIKTSLSSKRPLV</sequence>
<evidence type="ECO:0000313" key="1">
    <source>
        <dbReference type="EMBL" id="KAH0868734.1"/>
    </source>
</evidence>
<dbReference type="EMBL" id="JAGKQM010000017">
    <property type="protein sequence ID" value="KAH0868734.1"/>
    <property type="molecule type" value="Genomic_DNA"/>
</dbReference>
<reference evidence="1 2" key="1">
    <citation type="submission" date="2021-05" db="EMBL/GenBank/DDBJ databases">
        <title>Genome Assembly of Synthetic Allotetraploid Brassica napus Reveals Homoeologous Exchanges between Subgenomes.</title>
        <authorList>
            <person name="Davis J.T."/>
        </authorList>
    </citation>
    <scope>NUCLEOTIDE SEQUENCE [LARGE SCALE GENOMIC DNA]</scope>
    <source>
        <strain evidence="2">cv. Da-Ae</strain>
        <tissue evidence="1">Seedling</tissue>
    </source>
</reference>
<gene>
    <name evidence="1" type="ORF">HID58_075756</name>
</gene>
<keyword evidence="2" id="KW-1185">Reference proteome</keyword>
<organism evidence="1 2">
    <name type="scientific">Brassica napus</name>
    <name type="common">Rape</name>
    <dbReference type="NCBI Taxonomy" id="3708"/>
    <lineage>
        <taxon>Eukaryota</taxon>
        <taxon>Viridiplantae</taxon>
        <taxon>Streptophyta</taxon>
        <taxon>Embryophyta</taxon>
        <taxon>Tracheophyta</taxon>
        <taxon>Spermatophyta</taxon>
        <taxon>Magnoliopsida</taxon>
        <taxon>eudicotyledons</taxon>
        <taxon>Gunneridae</taxon>
        <taxon>Pentapetalae</taxon>
        <taxon>rosids</taxon>
        <taxon>malvids</taxon>
        <taxon>Brassicales</taxon>
        <taxon>Brassicaceae</taxon>
        <taxon>Brassiceae</taxon>
        <taxon>Brassica</taxon>
    </lineage>
</organism>
<comment type="caution">
    <text evidence="1">The sequence shown here is derived from an EMBL/GenBank/DDBJ whole genome shotgun (WGS) entry which is preliminary data.</text>
</comment>
<dbReference type="Proteomes" id="UP000824890">
    <property type="component" value="Unassembled WGS sequence"/>
</dbReference>
<proteinExistence type="predicted"/>
<dbReference type="InterPro" id="IPR037231">
    <property type="entry name" value="NAP-like_sf"/>
</dbReference>
<name>A0ABQ7YKI0_BRANA</name>
<dbReference type="Gene3D" id="3.30.1120.90">
    <property type="entry name" value="Nucleosome assembly protein"/>
    <property type="match status" value="1"/>
</dbReference>
<protein>
    <submittedName>
        <fullName evidence="1">Uncharacterized protein</fullName>
    </submittedName>
</protein>
<dbReference type="SUPFAM" id="SSF143113">
    <property type="entry name" value="NAP-like"/>
    <property type="match status" value="1"/>
</dbReference>
<accession>A0ABQ7YKI0</accession>
<evidence type="ECO:0000313" key="2">
    <source>
        <dbReference type="Proteomes" id="UP000824890"/>
    </source>
</evidence>